<dbReference type="EMBL" id="JAACXV010014249">
    <property type="protein sequence ID" value="KAF7269181.1"/>
    <property type="molecule type" value="Genomic_DNA"/>
</dbReference>
<dbReference type="Gene3D" id="3.40.50.720">
    <property type="entry name" value="NAD(P)-binding Rossmann-like Domain"/>
    <property type="match status" value="3"/>
</dbReference>
<evidence type="ECO:0000313" key="14">
    <source>
        <dbReference type="Proteomes" id="UP000625711"/>
    </source>
</evidence>
<feature type="domain" description="Fatty acyl-CoA reductase C-terminal" evidence="11">
    <location>
        <begin position="1088"/>
        <end position="1181"/>
    </location>
</feature>
<dbReference type="Pfam" id="PF07993">
    <property type="entry name" value="NAD_binding_4"/>
    <property type="match status" value="3"/>
</dbReference>
<evidence type="ECO:0000256" key="6">
    <source>
        <dbReference type="ARBA" id="ARBA00022989"/>
    </source>
</evidence>
<dbReference type="PANTHER" id="PTHR11011">
    <property type="entry name" value="MALE STERILITY PROTEIN 2-RELATED"/>
    <property type="match status" value="1"/>
</dbReference>
<dbReference type="SUPFAM" id="SSF51735">
    <property type="entry name" value="NAD(P)-binding Rossmann-fold domains"/>
    <property type="match status" value="3"/>
</dbReference>
<evidence type="ECO:0000313" key="13">
    <source>
        <dbReference type="EMBL" id="KAF7269181.1"/>
    </source>
</evidence>
<gene>
    <name evidence="13" type="ORF">GWI33_017757</name>
</gene>
<dbReference type="CDD" id="cd09071">
    <property type="entry name" value="FAR_C"/>
    <property type="match status" value="2"/>
</dbReference>
<dbReference type="GO" id="GO:0016020">
    <property type="term" value="C:membrane"/>
    <property type="evidence" value="ECO:0007669"/>
    <property type="project" value="UniProtKB-SubCell"/>
</dbReference>
<keyword evidence="6" id="KW-1133">Transmembrane helix</keyword>
<dbReference type="FunFam" id="3.40.50.720:FF:000143">
    <property type="entry name" value="Fatty acyl-CoA reductase"/>
    <property type="match status" value="1"/>
</dbReference>
<sequence>MCPVKDFYKDVNILVTGGTGFLGKVLIEKLLRTFPDIANIYVLVRSKKGNSPGERIEHMLTDALFDLLKSTSPLSTTKIVPITGNIMEKHLGMSSEDRTFLIQNIDVIFHAAASIKFDDPLTEAVLTNVRSAREMALLALEMKRLKVFLHVSTAYSYSGKEKIVPEEFHPAQGNWRDAIHLAEHGDPNLINTLTAKYIEGFPNTYTFTKHLAEHCVKDLLESKIPAVIVRPTIDRNIFITGGTGFIGKVLIEKLLRSCPNVGNIYLLIRGKKGKGLQERLEEMLSGPLFDLLKETNPKALNKIVPISGDITKKGLGLSDEDRQVLIERINVIFNVAASVRFDDCLEQAILINVRSAQEMALLALQMKSIKVFLHVSTAYCINSTNTTVEEEFHPQSGNWRDAIYIAENDNDGLSSALLHKFIEGYPNTYTFTKQLAEHCIKDLLEFKIPTVIARPTIVSNIIDEPLKGFTDNLNGPTGMALAGGLGILRMFRADGSKPLDQVPVDIVVKALILSALNIGVKGLTKNIPIIHVSSYGLTQILAADYMSISRDLLRRSPFQRAIWVPNVGFTVCWYNYLIQVFLFQLLPAIFIDLLAKLSGHKPQLFKIQRKIFIANVMLSHFLINSWNFKNNNFIKTFEMLSESDQLDFGFHDVDNSKLRDHFQDCINFMKKEILKESTVKPARNIIQEIIYVIDDAVKAIFYLTCFWTIFFKTRLNTYIYNCNSEHTFSNMVVNDWYKDSNVFITGGTGFIGKVLIEKLLRSCPNVGNIYLLIRGKRGKGLQERLDDLLSSPLFDLLKETNPKALNKIIPISGDITKKGLGLSDEDRQLLIQEINVIFNAAASVKFDDTLEKAILINVRSAQEMALLALQMKSIKVFSHVSTAYCTKYISTAIQEDFHPQTGNWRDAICIAENDRDGLSNVLLHKYIEGYPNTYTFTKQLAEHCIKDLLESKIPTVVVRPTIVSSIKDEPLKGFTDNLNGPIGISVAGGLGILRIINANDSNLMDQIPVDIVVKGLILTAFNIGVKGTSENIPVIHSSSNGFTQLSIRDYTAVGMDIISKSPIQRAIWVPNVGYTQCWYNYLIQMFVFQLLPAIFIDLLLKLSGHKPQLFKIQRKIFIANMMLSNFWRDSWIFKNDNFIKTFENLSEYEQDDFGFHDVDNSKLWDYYKDSADYVRREILKESITKSPNYTIRNMYVYFETIIF</sequence>
<keyword evidence="7 10" id="KW-0443">Lipid metabolism</keyword>
<feature type="domain" description="Thioester reductase (TE)" evidence="12">
    <location>
        <begin position="239"/>
        <end position="510"/>
    </location>
</feature>
<comment type="similarity">
    <text evidence="2 10">Belongs to the fatty acyl-CoA reductase family.</text>
</comment>
<dbReference type="GO" id="GO:0035336">
    <property type="term" value="P:long-chain fatty-acyl-CoA metabolic process"/>
    <property type="evidence" value="ECO:0007669"/>
    <property type="project" value="TreeGrafter"/>
</dbReference>
<dbReference type="InterPro" id="IPR013120">
    <property type="entry name" value="FAR_NAD-bd"/>
</dbReference>
<keyword evidence="5 10" id="KW-0521">NADP</keyword>
<keyword evidence="10" id="KW-0560">Oxidoreductase</keyword>
<dbReference type="InterPro" id="IPR036291">
    <property type="entry name" value="NAD(P)-bd_dom_sf"/>
</dbReference>
<evidence type="ECO:0000256" key="8">
    <source>
        <dbReference type="ARBA" id="ARBA00023136"/>
    </source>
</evidence>
<dbReference type="InterPro" id="IPR033640">
    <property type="entry name" value="FAR_C"/>
</dbReference>
<comment type="catalytic activity">
    <reaction evidence="9 10">
        <text>a long-chain fatty acyl-CoA + 2 NADPH + 2 H(+) = a long-chain primary fatty alcohol + 2 NADP(+) + CoA</text>
        <dbReference type="Rhea" id="RHEA:52716"/>
        <dbReference type="ChEBI" id="CHEBI:15378"/>
        <dbReference type="ChEBI" id="CHEBI:57287"/>
        <dbReference type="ChEBI" id="CHEBI:57783"/>
        <dbReference type="ChEBI" id="CHEBI:58349"/>
        <dbReference type="ChEBI" id="CHEBI:77396"/>
        <dbReference type="ChEBI" id="CHEBI:83139"/>
        <dbReference type="EC" id="1.2.1.84"/>
    </reaction>
</comment>
<evidence type="ECO:0000256" key="3">
    <source>
        <dbReference type="ARBA" id="ARBA00022516"/>
    </source>
</evidence>
<comment type="subcellular location">
    <subcellularLocation>
        <location evidence="1">Membrane</location>
        <topology evidence="1">Multi-pass membrane protein</topology>
    </subcellularLocation>
</comment>
<evidence type="ECO:0000256" key="2">
    <source>
        <dbReference type="ARBA" id="ARBA00005928"/>
    </source>
</evidence>
<reference evidence="13" key="1">
    <citation type="submission" date="2020-08" db="EMBL/GenBank/DDBJ databases">
        <title>Genome sequencing and assembly of the red palm weevil Rhynchophorus ferrugineus.</title>
        <authorList>
            <person name="Dias G.B."/>
            <person name="Bergman C.M."/>
            <person name="Manee M."/>
        </authorList>
    </citation>
    <scope>NUCLEOTIDE SEQUENCE</scope>
    <source>
        <strain evidence="13">AA-2017</strain>
        <tissue evidence="13">Whole larva</tissue>
    </source>
</reference>
<evidence type="ECO:0000256" key="10">
    <source>
        <dbReference type="RuleBase" id="RU363097"/>
    </source>
</evidence>
<accession>A0A834HZ29</accession>
<proteinExistence type="inferred from homology"/>
<dbReference type="CDD" id="cd05236">
    <property type="entry name" value="FAR-N_SDR_e"/>
    <property type="match status" value="3"/>
</dbReference>
<evidence type="ECO:0000259" key="11">
    <source>
        <dbReference type="Pfam" id="PF03015"/>
    </source>
</evidence>
<feature type="domain" description="Fatty acyl-CoA reductase C-terminal" evidence="11">
    <location>
        <begin position="583"/>
        <end position="676"/>
    </location>
</feature>
<dbReference type="GO" id="GO:0005777">
    <property type="term" value="C:peroxisome"/>
    <property type="evidence" value="ECO:0007669"/>
    <property type="project" value="TreeGrafter"/>
</dbReference>
<evidence type="ECO:0000256" key="5">
    <source>
        <dbReference type="ARBA" id="ARBA00022857"/>
    </source>
</evidence>
<name>A0A834HZ29_RHYFE</name>
<evidence type="ECO:0000256" key="9">
    <source>
        <dbReference type="ARBA" id="ARBA00052530"/>
    </source>
</evidence>
<evidence type="ECO:0000256" key="4">
    <source>
        <dbReference type="ARBA" id="ARBA00022692"/>
    </source>
</evidence>
<comment type="function">
    <text evidence="10">Catalyzes the reduction of fatty acyl-CoA to fatty alcohols.</text>
</comment>
<dbReference type="GO" id="GO:0080019">
    <property type="term" value="F:alcohol-forming very long-chain fatty acyl-CoA reductase activity"/>
    <property type="evidence" value="ECO:0007669"/>
    <property type="project" value="InterPro"/>
</dbReference>
<feature type="domain" description="Thioester reductase (TE)" evidence="12">
    <location>
        <begin position="15"/>
        <end position="233"/>
    </location>
</feature>
<evidence type="ECO:0000256" key="1">
    <source>
        <dbReference type="ARBA" id="ARBA00004141"/>
    </source>
</evidence>
<evidence type="ECO:0000256" key="7">
    <source>
        <dbReference type="ARBA" id="ARBA00023098"/>
    </source>
</evidence>
<keyword evidence="14" id="KW-1185">Reference proteome</keyword>
<dbReference type="EC" id="1.2.1.84" evidence="10"/>
<organism evidence="13 14">
    <name type="scientific">Rhynchophorus ferrugineus</name>
    <name type="common">Red palm weevil</name>
    <name type="synonym">Curculio ferrugineus</name>
    <dbReference type="NCBI Taxonomy" id="354439"/>
    <lineage>
        <taxon>Eukaryota</taxon>
        <taxon>Metazoa</taxon>
        <taxon>Ecdysozoa</taxon>
        <taxon>Arthropoda</taxon>
        <taxon>Hexapoda</taxon>
        <taxon>Insecta</taxon>
        <taxon>Pterygota</taxon>
        <taxon>Neoptera</taxon>
        <taxon>Endopterygota</taxon>
        <taxon>Coleoptera</taxon>
        <taxon>Polyphaga</taxon>
        <taxon>Cucujiformia</taxon>
        <taxon>Curculionidae</taxon>
        <taxon>Dryophthorinae</taxon>
        <taxon>Rhynchophorus</taxon>
    </lineage>
</organism>
<keyword evidence="4" id="KW-0812">Transmembrane</keyword>
<dbReference type="Pfam" id="PF03015">
    <property type="entry name" value="Sterile"/>
    <property type="match status" value="2"/>
</dbReference>
<dbReference type="Proteomes" id="UP000625711">
    <property type="component" value="Unassembled WGS sequence"/>
</dbReference>
<feature type="domain" description="Thioester reductase (TE)" evidence="12">
    <location>
        <begin position="744"/>
        <end position="1014"/>
    </location>
</feature>
<protein>
    <recommendedName>
        <fullName evidence="10">Fatty acyl-CoA reductase</fullName>
        <ecNumber evidence="10">1.2.1.84</ecNumber>
    </recommendedName>
</protein>
<evidence type="ECO:0000259" key="12">
    <source>
        <dbReference type="Pfam" id="PF07993"/>
    </source>
</evidence>
<dbReference type="PANTHER" id="PTHR11011:SF24">
    <property type="entry name" value="FATTY ACYL-COA REDUCTASE"/>
    <property type="match status" value="1"/>
</dbReference>
<dbReference type="AlphaFoldDB" id="A0A834HZ29"/>
<keyword evidence="3 10" id="KW-0444">Lipid biosynthesis</keyword>
<keyword evidence="8" id="KW-0472">Membrane</keyword>
<dbReference type="OrthoDB" id="429813at2759"/>
<comment type="caution">
    <text evidence="13">The sequence shown here is derived from an EMBL/GenBank/DDBJ whole genome shotgun (WGS) entry which is preliminary data.</text>
</comment>
<dbReference type="InterPro" id="IPR026055">
    <property type="entry name" value="FAR"/>
</dbReference>
<dbReference type="GO" id="GO:0102965">
    <property type="term" value="F:alcohol-forming long-chain fatty acyl-CoA reductase activity"/>
    <property type="evidence" value="ECO:0007669"/>
    <property type="project" value="UniProtKB-EC"/>
</dbReference>